<comment type="caution">
    <text evidence="1">The sequence shown here is derived from an EMBL/GenBank/DDBJ whole genome shotgun (WGS) entry which is preliminary data.</text>
</comment>
<gene>
    <name evidence="1" type="ORF">LTS18_008847</name>
</gene>
<proteinExistence type="predicted"/>
<sequence>MAPNHRSSLDSLEDTNPNVFADDYALPSPTLDDDEEQYGVADGMRSMPPRSASSRLDYRIDWQDSIEHAAPINTAGAEGAPLVKRNSMSKGLGGSGSFAMANEAPSRDSMSTIRQSASGDDTISAPETQHLQRSMSPVSSYATTERAQSPLQEGPSHPYGMYPQTTSLGRTMSAMTTSTVRSPSTTYTGNRPAHPYAMYQQNLFADPDSDSASPSRQAIPVGFPGRTHDYHRQIGPDGEEQDIVGPDGHTEQLPPYSRFPEEAAPKLAVVPVLSAPLQSASVNNSPSRDSLQTPLSSPVNNNSGSMTESSGSEESNVTEKAWNEKTWKEKRKTKVCCGVVPCWLMTIGIILMVVIVSVLGAVVGGVLERESSKPTVTVTASLYDATPIATPSSLPTVPTGSWALPFGVPQEQQKGCLSDSGQIDAWDCNIIGPPIQFNVQAISGTTQGAVTIALESIDTSMNVTYGMQPPIMTAEKMILVSDLDEPSRGPAWHFQALYDKIVLIGTDKLAAASSIPEAQTELARRDASASSIPDIDRFQHHHEVEIGARPWMCFWNQTFIEGFVYVQQDSNEAKSQISQSAASAAMTATTTAPTGASISYPVGTSTMASTFSSAFFPTASYRSVWPTYTSSIDIQRRDIDDDDDGTAAQSSQLPIFPYIVKIEERRAPIGATGPYCQLMQLLNSGELAVVPNEEGSPIIIPLSENDPSPADFSSAFSSASANKRRSQPSLNRRDDPAGSCHCQWMSS</sequence>
<name>A0ACC3DWP3_9PEZI</name>
<protein>
    <submittedName>
        <fullName evidence="1">Uncharacterized protein</fullName>
    </submittedName>
</protein>
<accession>A0ACC3DWP3</accession>
<keyword evidence="2" id="KW-1185">Reference proteome</keyword>
<reference evidence="1" key="1">
    <citation type="submission" date="2024-09" db="EMBL/GenBank/DDBJ databases">
        <title>Black Yeasts Isolated from many extreme environments.</title>
        <authorList>
            <person name="Coleine C."/>
            <person name="Stajich J.E."/>
            <person name="Selbmann L."/>
        </authorList>
    </citation>
    <scope>NUCLEOTIDE SEQUENCE</scope>
    <source>
        <strain evidence="1">CCFEE 5737</strain>
    </source>
</reference>
<dbReference type="Proteomes" id="UP001186974">
    <property type="component" value="Unassembled WGS sequence"/>
</dbReference>
<evidence type="ECO:0000313" key="2">
    <source>
        <dbReference type="Proteomes" id="UP001186974"/>
    </source>
</evidence>
<evidence type="ECO:0000313" key="1">
    <source>
        <dbReference type="EMBL" id="KAK3081233.1"/>
    </source>
</evidence>
<dbReference type="EMBL" id="JAWDJW010000235">
    <property type="protein sequence ID" value="KAK3081233.1"/>
    <property type="molecule type" value="Genomic_DNA"/>
</dbReference>
<organism evidence="1 2">
    <name type="scientific">Coniosporium uncinatum</name>
    <dbReference type="NCBI Taxonomy" id="93489"/>
    <lineage>
        <taxon>Eukaryota</taxon>
        <taxon>Fungi</taxon>
        <taxon>Dikarya</taxon>
        <taxon>Ascomycota</taxon>
        <taxon>Pezizomycotina</taxon>
        <taxon>Dothideomycetes</taxon>
        <taxon>Dothideomycetes incertae sedis</taxon>
        <taxon>Coniosporium</taxon>
    </lineage>
</organism>